<keyword evidence="10" id="KW-1185">Reference proteome</keyword>
<dbReference type="GO" id="GO:0000978">
    <property type="term" value="F:RNA polymerase II cis-regulatory region sequence-specific DNA binding"/>
    <property type="evidence" value="ECO:0007669"/>
    <property type="project" value="TreeGrafter"/>
</dbReference>
<organism evidence="11">
    <name type="scientific">Hydatigena taeniaeformis</name>
    <name type="common">Feline tapeworm</name>
    <name type="synonym">Taenia taeniaeformis</name>
    <dbReference type="NCBI Taxonomy" id="6205"/>
    <lineage>
        <taxon>Eukaryota</taxon>
        <taxon>Metazoa</taxon>
        <taxon>Spiralia</taxon>
        <taxon>Lophotrochozoa</taxon>
        <taxon>Platyhelminthes</taxon>
        <taxon>Cestoda</taxon>
        <taxon>Eucestoda</taxon>
        <taxon>Cyclophyllidea</taxon>
        <taxon>Taeniidae</taxon>
        <taxon>Hydatigera</taxon>
    </lineage>
</organism>
<evidence type="ECO:0000259" key="8">
    <source>
        <dbReference type="PROSITE" id="PS50157"/>
    </source>
</evidence>
<dbReference type="EMBL" id="UYWX01023486">
    <property type="protein sequence ID" value="VDM36264.1"/>
    <property type="molecule type" value="Genomic_DNA"/>
</dbReference>
<dbReference type="PANTHER" id="PTHR23235">
    <property type="entry name" value="KRUEPPEL-LIKE TRANSCRIPTION FACTOR"/>
    <property type="match status" value="1"/>
</dbReference>
<dbReference type="GO" id="GO:0000981">
    <property type="term" value="F:DNA-binding transcription factor activity, RNA polymerase II-specific"/>
    <property type="evidence" value="ECO:0007669"/>
    <property type="project" value="TreeGrafter"/>
</dbReference>
<dbReference type="STRING" id="6205.A0A0R3XCM4"/>
<keyword evidence="6" id="KW-0539">Nucleus</keyword>
<dbReference type="Pfam" id="PF13465">
    <property type="entry name" value="zf-H2C2_2"/>
    <property type="match status" value="1"/>
</dbReference>
<dbReference type="Proteomes" id="UP000274429">
    <property type="component" value="Unassembled WGS sequence"/>
</dbReference>
<evidence type="ECO:0000256" key="1">
    <source>
        <dbReference type="ARBA" id="ARBA00004123"/>
    </source>
</evidence>
<dbReference type="Gene3D" id="3.30.160.60">
    <property type="entry name" value="Classic Zinc Finger"/>
    <property type="match status" value="2"/>
</dbReference>
<dbReference type="InterPro" id="IPR036236">
    <property type="entry name" value="Znf_C2H2_sf"/>
</dbReference>
<keyword evidence="2" id="KW-0479">Metal-binding</keyword>
<dbReference type="PROSITE" id="PS50157">
    <property type="entry name" value="ZINC_FINGER_C2H2_2"/>
    <property type="match status" value="2"/>
</dbReference>
<evidence type="ECO:0000313" key="10">
    <source>
        <dbReference type="Proteomes" id="UP000274429"/>
    </source>
</evidence>
<reference evidence="9 10" key="2">
    <citation type="submission" date="2018-11" db="EMBL/GenBank/DDBJ databases">
        <authorList>
            <consortium name="Pathogen Informatics"/>
        </authorList>
    </citation>
    <scope>NUCLEOTIDE SEQUENCE [LARGE SCALE GENOMIC DNA]</scope>
</reference>
<dbReference type="GO" id="GO:0005634">
    <property type="term" value="C:nucleus"/>
    <property type="evidence" value="ECO:0007669"/>
    <property type="project" value="UniProtKB-SubCell"/>
</dbReference>
<feature type="domain" description="C2H2-type" evidence="8">
    <location>
        <begin position="9"/>
        <end position="36"/>
    </location>
</feature>
<gene>
    <name evidence="9" type="ORF">TTAC_LOCUS11284</name>
</gene>
<evidence type="ECO:0000313" key="9">
    <source>
        <dbReference type="EMBL" id="VDM36264.1"/>
    </source>
</evidence>
<protein>
    <submittedName>
        <fullName evidence="11">Zinc finger protein</fullName>
    </submittedName>
</protein>
<dbReference type="FunFam" id="3.30.160.60:FF:000774">
    <property type="entry name" value="Zinc finger protein"/>
    <property type="match status" value="1"/>
</dbReference>
<sequence>MWITGERPFPCRFCPKAFPQKDHLRAHIRTHTGEKPYRCPQCSKAFAQLGNLHRHVKTHRQ</sequence>
<dbReference type="InterPro" id="IPR013087">
    <property type="entry name" value="Znf_C2H2_type"/>
</dbReference>
<evidence type="ECO:0000256" key="3">
    <source>
        <dbReference type="ARBA" id="ARBA00022737"/>
    </source>
</evidence>
<comment type="subcellular location">
    <subcellularLocation>
        <location evidence="1">Nucleus</location>
    </subcellularLocation>
</comment>
<dbReference type="PANTHER" id="PTHR23235:SF120">
    <property type="entry name" value="KRUPPEL-LIKE FACTOR 15"/>
    <property type="match status" value="1"/>
</dbReference>
<dbReference type="OrthoDB" id="3437960at2759"/>
<dbReference type="GO" id="GO:0008270">
    <property type="term" value="F:zinc ion binding"/>
    <property type="evidence" value="ECO:0007669"/>
    <property type="project" value="UniProtKB-KW"/>
</dbReference>
<evidence type="ECO:0000313" key="11">
    <source>
        <dbReference type="WBParaSite" id="TTAC_0001130101-mRNA-1"/>
    </source>
</evidence>
<evidence type="ECO:0000256" key="4">
    <source>
        <dbReference type="ARBA" id="ARBA00022771"/>
    </source>
</evidence>
<name>A0A0R3XCM4_HYDTA</name>
<dbReference type="AlphaFoldDB" id="A0A0R3XCM4"/>
<proteinExistence type="predicted"/>
<evidence type="ECO:0000256" key="6">
    <source>
        <dbReference type="ARBA" id="ARBA00023242"/>
    </source>
</evidence>
<reference evidence="11" key="1">
    <citation type="submission" date="2017-02" db="UniProtKB">
        <authorList>
            <consortium name="WormBaseParasite"/>
        </authorList>
    </citation>
    <scope>IDENTIFICATION</scope>
</reference>
<keyword evidence="5" id="KW-0862">Zinc</keyword>
<dbReference type="FunFam" id="3.30.160.60:FF:000145">
    <property type="entry name" value="Zinc finger protein 574"/>
    <property type="match status" value="1"/>
</dbReference>
<dbReference type="SUPFAM" id="SSF57667">
    <property type="entry name" value="beta-beta-alpha zinc fingers"/>
    <property type="match status" value="1"/>
</dbReference>
<evidence type="ECO:0000256" key="5">
    <source>
        <dbReference type="ARBA" id="ARBA00022833"/>
    </source>
</evidence>
<keyword evidence="4 7" id="KW-0863">Zinc-finger</keyword>
<dbReference type="WBParaSite" id="TTAC_0001130101-mRNA-1">
    <property type="protein sequence ID" value="TTAC_0001130101-mRNA-1"/>
    <property type="gene ID" value="TTAC_0001130101"/>
</dbReference>
<accession>A0A0R3XCM4</accession>
<keyword evidence="3" id="KW-0677">Repeat</keyword>
<feature type="domain" description="C2H2-type" evidence="8">
    <location>
        <begin position="37"/>
        <end position="61"/>
    </location>
</feature>
<evidence type="ECO:0000256" key="7">
    <source>
        <dbReference type="PROSITE-ProRule" id="PRU00042"/>
    </source>
</evidence>
<dbReference type="PROSITE" id="PS00028">
    <property type="entry name" value="ZINC_FINGER_C2H2_1"/>
    <property type="match status" value="2"/>
</dbReference>
<evidence type="ECO:0000256" key="2">
    <source>
        <dbReference type="ARBA" id="ARBA00022723"/>
    </source>
</evidence>
<dbReference type="SMART" id="SM00355">
    <property type="entry name" value="ZnF_C2H2"/>
    <property type="match status" value="2"/>
</dbReference>